<feature type="transmembrane region" description="Helical" evidence="2">
    <location>
        <begin position="95"/>
        <end position="116"/>
    </location>
</feature>
<feature type="transmembrane region" description="Helical" evidence="2">
    <location>
        <begin position="122"/>
        <end position="142"/>
    </location>
</feature>
<accession>A0ABQ2QPQ3</accession>
<gene>
    <name evidence="4" type="ORF">GCM10010140_21660</name>
</gene>
<feature type="compositionally biased region" description="Basic and acidic residues" evidence="1">
    <location>
        <begin position="178"/>
        <end position="190"/>
    </location>
</feature>
<keyword evidence="5" id="KW-1185">Reference proteome</keyword>
<evidence type="ECO:0000313" key="5">
    <source>
        <dbReference type="Proteomes" id="UP000611554"/>
    </source>
</evidence>
<organism evidence="4 5">
    <name type="scientific">Streptosporangium pseudovulgare</name>
    <dbReference type="NCBI Taxonomy" id="35765"/>
    <lineage>
        <taxon>Bacteria</taxon>
        <taxon>Bacillati</taxon>
        <taxon>Actinomycetota</taxon>
        <taxon>Actinomycetes</taxon>
        <taxon>Streptosporangiales</taxon>
        <taxon>Streptosporangiaceae</taxon>
        <taxon>Streptosporangium</taxon>
    </lineage>
</organism>
<keyword evidence="2" id="KW-1133">Transmembrane helix</keyword>
<feature type="domain" description="Pierisin-like" evidence="3">
    <location>
        <begin position="228"/>
        <end position="343"/>
    </location>
</feature>
<proteinExistence type="predicted"/>
<sequence length="352" mass="38743">MALQPPAELVALLNLVGRPWPAADEDRLYASGQRWIAFAEAMSRHTVAAGAHVVRTTTRNVGEGVRALDEDWRETSEHSDDAIAAARLIGCALQLSAMIVLAAKITLIVILLRLALNLLRLAAVSGPTAGASLAAVPAVVGGSRLATRQLLRGTTGLMERSVLRLFDRATSLLRKPRVRDGGTRFPDSERPPTPVRGPDNYLEAAADDSVVVRDITPYPIWRRDREPLYRADDRPPDEVFEEGLHPWDPSATRLDDYVNKSTPSAFVGTSYRRDVDNLLPRRHLYEVDAPGGIDIRETVPASARLGHEQEIAFPGGIHRRYISGAWPGGVPRTPENFIPNPHYDPYPGYPRQ</sequence>
<dbReference type="Proteomes" id="UP000611554">
    <property type="component" value="Unassembled WGS sequence"/>
</dbReference>
<comment type="caution">
    <text evidence="4">The sequence shown here is derived from an EMBL/GenBank/DDBJ whole genome shotgun (WGS) entry which is preliminary data.</text>
</comment>
<evidence type="ECO:0000313" key="4">
    <source>
        <dbReference type="EMBL" id="GGP91578.1"/>
    </source>
</evidence>
<evidence type="ECO:0000256" key="2">
    <source>
        <dbReference type="SAM" id="Phobius"/>
    </source>
</evidence>
<keyword evidence="2" id="KW-0812">Transmembrane</keyword>
<evidence type="ECO:0000259" key="3">
    <source>
        <dbReference type="Pfam" id="PF22596"/>
    </source>
</evidence>
<feature type="region of interest" description="Disordered" evidence="1">
    <location>
        <begin position="178"/>
        <end position="201"/>
    </location>
</feature>
<reference evidence="5" key="1">
    <citation type="journal article" date="2019" name="Int. J. Syst. Evol. Microbiol.">
        <title>The Global Catalogue of Microorganisms (GCM) 10K type strain sequencing project: providing services to taxonomists for standard genome sequencing and annotation.</title>
        <authorList>
            <consortium name="The Broad Institute Genomics Platform"/>
            <consortium name="The Broad Institute Genome Sequencing Center for Infectious Disease"/>
            <person name="Wu L."/>
            <person name="Ma J."/>
        </authorList>
    </citation>
    <scope>NUCLEOTIDE SEQUENCE [LARGE SCALE GENOMIC DNA]</scope>
    <source>
        <strain evidence="5">JCM 3115</strain>
    </source>
</reference>
<protein>
    <recommendedName>
        <fullName evidence="3">Pierisin-like domain-containing protein</fullName>
    </recommendedName>
</protein>
<dbReference type="Pfam" id="PF22596">
    <property type="entry name" value="Scabin-like"/>
    <property type="match status" value="1"/>
</dbReference>
<dbReference type="InterPro" id="IPR054695">
    <property type="entry name" value="Pierisin-like_dom"/>
</dbReference>
<dbReference type="SUPFAM" id="SSF56399">
    <property type="entry name" value="ADP-ribosylation"/>
    <property type="match status" value="1"/>
</dbReference>
<name>A0ABQ2QPQ3_9ACTN</name>
<dbReference type="Gene3D" id="3.90.210.10">
    <property type="entry name" value="Heat-Labile Enterotoxin, subunit A"/>
    <property type="match status" value="1"/>
</dbReference>
<dbReference type="EMBL" id="BMQJ01000004">
    <property type="protein sequence ID" value="GGP91578.1"/>
    <property type="molecule type" value="Genomic_DNA"/>
</dbReference>
<keyword evidence="2" id="KW-0472">Membrane</keyword>
<evidence type="ECO:0000256" key="1">
    <source>
        <dbReference type="SAM" id="MobiDB-lite"/>
    </source>
</evidence>
<dbReference type="RefSeq" id="WP_189246327.1">
    <property type="nucleotide sequence ID" value="NZ_BMQJ01000004.1"/>
</dbReference>